<dbReference type="EMBL" id="SHNP01000003">
    <property type="protein sequence ID" value="MCX2974102.1"/>
    <property type="molecule type" value="Genomic_DNA"/>
</dbReference>
<keyword evidence="2" id="KW-0489">Methyltransferase</keyword>
<dbReference type="SUPFAM" id="SSF53335">
    <property type="entry name" value="S-adenosyl-L-methionine-dependent methyltransferases"/>
    <property type="match status" value="1"/>
</dbReference>
<dbReference type="InterPro" id="IPR025714">
    <property type="entry name" value="Methyltranfer_dom"/>
</dbReference>
<dbReference type="InterPro" id="IPR029063">
    <property type="entry name" value="SAM-dependent_MTases_sf"/>
</dbReference>
<dbReference type="PANTHER" id="PTHR43861:SF1">
    <property type="entry name" value="TRANS-ACONITATE 2-METHYLTRANSFERASE"/>
    <property type="match status" value="1"/>
</dbReference>
<protein>
    <submittedName>
        <fullName evidence="2">Class I SAM-dependent methyltransferase</fullName>
    </submittedName>
</protein>
<feature type="domain" description="Methyltransferase" evidence="1">
    <location>
        <begin position="70"/>
        <end position="181"/>
    </location>
</feature>
<sequence length="235" mass="26150">MLWLLVAVATIAGVWAIYPGELSWLPCKGNRWLYNRAAAGYHQKWQRHDYRAYDALILEAVTVLGHNDSPARIADLACGSGRATLVAASRLGIKAHYLAVDFSAAMLAQFKQQIANDSTYQACDITLQQQDLHTWLSMQNEKFDLLLFMEAAEFIADNRSLLAKLGAIAAPGSDLIMTRPAGYWGFLFPGRHQSRAAMHRALQTAGFEAVEFLPWRARYELVRAKRSAIPEAASP</sequence>
<dbReference type="PANTHER" id="PTHR43861">
    <property type="entry name" value="TRANS-ACONITATE 2-METHYLTRANSFERASE-RELATED"/>
    <property type="match status" value="1"/>
</dbReference>
<dbReference type="Gene3D" id="3.40.50.150">
    <property type="entry name" value="Vaccinia Virus protein VP39"/>
    <property type="match status" value="1"/>
</dbReference>
<dbReference type="RefSeq" id="WP_279252911.1">
    <property type="nucleotide sequence ID" value="NZ_SHNP01000003.1"/>
</dbReference>
<evidence type="ECO:0000313" key="3">
    <source>
        <dbReference type="Proteomes" id="UP001143307"/>
    </source>
</evidence>
<comment type="caution">
    <text evidence="2">The sequence shown here is derived from an EMBL/GenBank/DDBJ whole genome shotgun (WGS) entry which is preliminary data.</text>
</comment>
<dbReference type="Proteomes" id="UP001143307">
    <property type="component" value="Unassembled WGS sequence"/>
</dbReference>
<name>A0ABT3SXQ5_9GAMM</name>
<dbReference type="GO" id="GO:0008168">
    <property type="term" value="F:methyltransferase activity"/>
    <property type="evidence" value="ECO:0007669"/>
    <property type="project" value="UniProtKB-KW"/>
</dbReference>
<evidence type="ECO:0000313" key="2">
    <source>
        <dbReference type="EMBL" id="MCX2974102.1"/>
    </source>
</evidence>
<gene>
    <name evidence="2" type="ORF">EYC87_10970</name>
</gene>
<proteinExistence type="predicted"/>
<dbReference type="CDD" id="cd02440">
    <property type="entry name" value="AdoMet_MTases"/>
    <property type="match status" value="1"/>
</dbReference>
<organism evidence="2 3">
    <name type="scientific">Candidatus Seongchinamella marina</name>
    <dbReference type="NCBI Taxonomy" id="2518990"/>
    <lineage>
        <taxon>Bacteria</taxon>
        <taxon>Pseudomonadati</taxon>
        <taxon>Pseudomonadota</taxon>
        <taxon>Gammaproteobacteria</taxon>
        <taxon>Cellvibrionales</taxon>
        <taxon>Halieaceae</taxon>
        <taxon>Seongchinamella</taxon>
    </lineage>
</organism>
<keyword evidence="3" id="KW-1185">Reference proteome</keyword>
<reference evidence="2" key="1">
    <citation type="submission" date="2019-02" db="EMBL/GenBank/DDBJ databases">
        <authorList>
            <person name="Li S.-H."/>
        </authorList>
    </citation>
    <scope>NUCLEOTIDE SEQUENCE</scope>
    <source>
        <strain evidence="2">IMCC8485</strain>
    </source>
</reference>
<dbReference type="GO" id="GO:0032259">
    <property type="term" value="P:methylation"/>
    <property type="evidence" value="ECO:0007669"/>
    <property type="project" value="UniProtKB-KW"/>
</dbReference>
<dbReference type="Pfam" id="PF13847">
    <property type="entry name" value="Methyltransf_31"/>
    <property type="match status" value="1"/>
</dbReference>
<accession>A0ABT3SXQ5</accession>
<keyword evidence="2" id="KW-0808">Transferase</keyword>
<evidence type="ECO:0000259" key="1">
    <source>
        <dbReference type="Pfam" id="PF13847"/>
    </source>
</evidence>